<comment type="caution">
    <text evidence="1">The sequence shown here is derived from an EMBL/GenBank/DDBJ whole genome shotgun (WGS) entry which is preliminary data.</text>
</comment>
<name>A0ABP8MLB1_9BACT</name>
<accession>A0ABP8MLB1</accession>
<evidence type="ECO:0000313" key="1">
    <source>
        <dbReference type="EMBL" id="GAA4451824.1"/>
    </source>
</evidence>
<sequence length="83" mass="9108">MERGLLSHRLQGIRVKWVPTKAVDDVDAADLRSRGSQRMGEVKVVVEPVTEIKLTKAGKFMAVINLTSKQSNASTGASEYVDH</sequence>
<keyword evidence="2" id="KW-1185">Reference proteome</keyword>
<dbReference type="Proteomes" id="UP001500840">
    <property type="component" value="Unassembled WGS sequence"/>
</dbReference>
<proteinExistence type="predicted"/>
<organism evidence="1 2">
    <name type="scientific">Novipirellula rosea</name>
    <dbReference type="NCBI Taxonomy" id="1031540"/>
    <lineage>
        <taxon>Bacteria</taxon>
        <taxon>Pseudomonadati</taxon>
        <taxon>Planctomycetota</taxon>
        <taxon>Planctomycetia</taxon>
        <taxon>Pirellulales</taxon>
        <taxon>Pirellulaceae</taxon>
        <taxon>Novipirellula</taxon>
    </lineage>
</organism>
<dbReference type="EMBL" id="BAABGA010000029">
    <property type="protein sequence ID" value="GAA4451824.1"/>
    <property type="molecule type" value="Genomic_DNA"/>
</dbReference>
<reference evidence="2" key="1">
    <citation type="journal article" date="2019" name="Int. J. Syst. Evol. Microbiol.">
        <title>The Global Catalogue of Microorganisms (GCM) 10K type strain sequencing project: providing services to taxonomists for standard genome sequencing and annotation.</title>
        <authorList>
            <consortium name="The Broad Institute Genomics Platform"/>
            <consortium name="The Broad Institute Genome Sequencing Center for Infectious Disease"/>
            <person name="Wu L."/>
            <person name="Ma J."/>
        </authorList>
    </citation>
    <scope>NUCLEOTIDE SEQUENCE [LARGE SCALE GENOMIC DNA]</scope>
    <source>
        <strain evidence="2">JCM 17759</strain>
    </source>
</reference>
<protein>
    <submittedName>
        <fullName evidence="1">Uncharacterized protein</fullName>
    </submittedName>
</protein>
<evidence type="ECO:0000313" key="2">
    <source>
        <dbReference type="Proteomes" id="UP001500840"/>
    </source>
</evidence>
<gene>
    <name evidence="1" type="ORF">GCM10023156_20170</name>
</gene>